<gene>
    <name evidence="5" type="ORF">GUITHDRAFT_65530</name>
</gene>
<reference evidence="6" key="3">
    <citation type="submission" date="2015-06" db="UniProtKB">
        <authorList>
            <consortium name="EnsemblProtists"/>
        </authorList>
    </citation>
    <scope>IDENTIFICATION</scope>
</reference>
<keyword evidence="2" id="KW-0159">Chromosome partition</keyword>
<organism evidence="5">
    <name type="scientific">Guillardia theta (strain CCMP2712)</name>
    <name type="common">Cryptophyte</name>
    <dbReference type="NCBI Taxonomy" id="905079"/>
    <lineage>
        <taxon>Eukaryota</taxon>
        <taxon>Cryptophyceae</taxon>
        <taxon>Pyrenomonadales</taxon>
        <taxon>Geminigeraceae</taxon>
        <taxon>Guillardia</taxon>
    </lineage>
</organism>
<evidence type="ECO:0000313" key="5">
    <source>
        <dbReference type="EMBL" id="EKX52238.1"/>
    </source>
</evidence>
<dbReference type="GO" id="GO:0007059">
    <property type="term" value="P:chromosome segregation"/>
    <property type="evidence" value="ECO:0007669"/>
    <property type="project" value="UniProtKB-KW"/>
</dbReference>
<keyword evidence="7" id="KW-1185">Reference proteome</keyword>
<evidence type="ECO:0000313" key="6">
    <source>
        <dbReference type="EnsemblProtists" id="EKX52238"/>
    </source>
</evidence>
<protein>
    <recommendedName>
        <fullName evidence="4">MIP18 family-like domain-containing protein</fullName>
    </recommendedName>
</protein>
<sequence length="158" mass="18051">MNANPVVFERREEEGRQKKSLEEEEEDVIDAQDAAEIFDLIRDIKDPEHEDLTLEQLNVLQEGNVTMDEEKGYVHVYFTPTVPHCSASTLIGLCIRLKLMQSLPPRYKIDVKITPGTHLQEQQVNKQLADKERVAAALENKSLLDVVHKCLMEGNRIS</sequence>
<dbReference type="EnsemblProtists" id="EKX52238">
    <property type="protein sequence ID" value="EKX52238"/>
    <property type="gene ID" value="GUITHDRAFT_65530"/>
</dbReference>
<evidence type="ECO:0000313" key="7">
    <source>
        <dbReference type="Proteomes" id="UP000011087"/>
    </source>
</evidence>
<feature type="domain" description="MIP18 family-like" evidence="4">
    <location>
        <begin position="35"/>
        <end position="105"/>
    </location>
</feature>
<evidence type="ECO:0000259" key="4">
    <source>
        <dbReference type="Pfam" id="PF01883"/>
    </source>
</evidence>
<dbReference type="Pfam" id="PF01883">
    <property type="entry name" value="FeS_assembly_P"/>
    <property type="match status" value="1"/>
</dbReference>
<dbReference type="HOGENOM" id="CLU_075876_3_1_1"/>
<reference evidence="5 7" key="1">
    <citation type="journal article" date="2012" name="Nature">
        <title>Algal genomes reveal evolutionary mosaicism and the fate of nucleomorphs.</title>
        <authorList>
            <consortium name="DOE Joint Genome Institute"/>
            <person name="Curtis B.A."/>
            <person name="Tanifuji G."/>
            <person name="Burki F."/>
            <person name="Gruber A."/>
            <person name="Irimia M."/>
            <person name="Maruyama S."/>
            <person name="Arias M.C."/>
            <person name="Ball S.G."/>
            <person name="Gile G.H."/>
            <person name="Hirakawa Y."/>
            <person name="Hopkins J.F."/>
            <person name="Kuo A."/>
            <person name="Rensing S.A."/>
            <person name="Schmutz J."/>
            <person name="Symeonidi A."/>
            <person name="Elias M."/>
            <person name="Eveleigh R.J."/>
            <person name="Herman E.K."/>
            <person name="Klute M.J."/>
            <person name="Nakayama T."/>
            <person name="Obornik M."/>
            <person name="Reyes-Prieto A."/>
            <person name="Armbrust E.V."/>
            <person name="Aves S.J."/>
            <person name="Beiko R.G."/>
            <person name="Coutinho P."/>
            <person name="Dacks J.B."/>
            <person name="Durnford D.G."/>
            <person name="Fast N.M."/>
            <person name="Green B.R."/>
            <person name="Grisdale C.J."/>
            <person name="Hempel F."/>
            <person name="Henrissat B."/>
            <person name="Hoppner M.P."/>
            <person name="Ishida K."/>
            <person name="Kim E."/>
            <person name="Koreny L."/>
            <person name="Kroth P.G."/>
            <person name="Liu Y."/>
            <person name="Malik S.B."/>
            <person name="Maier U.G."/>
            <person name="McRose D."/>
            <person name="Mock T."/>
            <person name="Neilson J.A."/>
            <person name="Onodera N.T."/>
            <person name="Poole A.M."/>
            <person name="Pritham E.J."/>
            <person name="Richards T.A."/>
            <person name="Rocap G."/>
            <person name="Roy S.W."/>
            <person name="Sarai C."/>
            <person name="Schaack S."/>
            <person name="Shirato S."/>
            <person name="Slamovits C.H."/>
            <person name="Spencer D.F."/>
            <person name="Suzuki S."/>
            <person name="Worden A.Z."/>
            <person name="Zauner S."/>
            <person name="Barry K."/>
            <person name="Bell C."/>
            <person name="Bharti A.K."/>
            <person name="Crow J.A."/>
            <person name="Grimwood J."/>
            <person name="Kramer R."/>
            <person name="Lindquist E."/>
            <person name="Lucas S."/>
            <person name="Salamov A."/>
            <person name="McFadden G.I."/>
            <person name="Lane C.E."/>
            <person name="Keeling P.J."/>
            <person name="Gray M.W."/>
            <person name="Grigoriev I.V."/>
            <person name="Archibald J.M."/>
        </authorList>
    </citation>
    <scope>NUCLEOTIDE SEQUENCE</scope>
    <source>
        <strain evidence="5 7">CCMP2712</strain>
    </source>
</reference>
<feature type="compositionally biased region" description="Basic and acidic residues" evidence="3">
    <location>
        <begin position="8"/>
        <end position="21"/>
    </location>
</feature>
<reference evidence="7" key="2">
    <citation type="submission" date="2012-11" db="EMBL/GenBank/DDBJ databases">
        <authorList>
            <person name="Kuo A."/>
            <person name="Curtis B.A."/>
            <person name="Tanifuji G."/>
            <person name="Burki F."/>
            <person name="Gruber A."/>
            <person name="Irimia M."/>
            <person name="Maruyama S."/>
            <person name="Arias M.C."/>
            <person name="Ball S.G."/>
            <person name="Gile G.H."/>
            <person name="Hirakawa Y."/>
            <person name="Hopkins J.F."/>
            <person name="Rensing S.A."/>
            <person name="Schmutz J."/>
            <person name="Symeonidi A."/>
            <person name="Elias M."/>
            <person name="Eveleigh R.J."/>
            <person name="Herman E.K."/>
            <person name="Klute M.J."/>
            <person name="Nakayama T."/>
            <person name="Obornik M."/>
            <person name="Reyes-Prieto A."/>
            <person name="Armbrust E.V."/>
            <person name="Aves S.J."/>
            <person name="Beiko R.G."/>
            <person name="Coutinho P."/>
            <person name="Dacks J.B."/>
            <person name="Durnford D.G."/>
            <person name="Fast N.M."/>
            <person name="Green B.R."/>
            <person name="Grisdale C."/>
            <person name="Hempe F."/>
            <person name="Henrissat B."/>
            <person name="Hoppner M.P."/>
            <person name="Ishida K.-I."/>
            <person name="Kim E."/>
            <person name="Koreny L."/>
            <person name="Kroth P.G."/>
            <person name="Liu Y."/>
            <person name="Malik S.-B."/>
            <person name="Maier U.G."/>
            <person name="McRose D."/>
            <person name="Mock T."/>
            <person name="Neilson J.A."/>
            <person name="Onodera N.T."/>
            <person name="Poole A.M."/>
            <person name="Pritham E.J."/>
            <person name="Richards T.A."/>
            <person name="Rocap G."/>
            <person name="Roy S.W."/>
            <person name="Sarai C."/>
            <person name="Schaack S."/>
            <person name="Shirato S."/>
            <person name="Slamovits C.H."/>
            <person name="Spencer D.F."/>
            <person name="Suzuki S."/>
            <person name="Worden A.Z."/>
            <person name="Zauner S."/>
            <person name="Barry K."/>
            <person name="Bell C."/>
            <person name="Bharti A.K."/>
            <person name="Crow J.A."/>
            <person name="Grimwood J."/>
            <person name="Kramer R."/>
            <person name="Lindquist E."/>
            <person name="Lucas S."/>
            <person name="Salamov A."/>
            <person name="McFadden G.I."/>
            <person name="Lane C.E."/>
            <person name="Keeling P.J."/>
            <person name="Gray M.W."/>
            <person name="Grigoriev I.V."/>
            <person name="Archibald J.M."/>
        </authorList>
    </citation>
    <scope>NUCLEOTIDE SEQUENCE</scope>
    <source>
        <strain evidence="7">CCMP2712</strain>
    </source>
</reference>
<dbReference type="InterPro" id="IPR039796">
    <property type="entry name" value="MIP18"/>
</dbReference>
<dbReference type="KEGG" id="gtt:GUITHDRAFT_65530"/>
<dbReference type="STRING" id="905079.L1JVW0"/>
<dbReference type="RefSeq" id="XP_005839218.1">
    <property type="nucleotide sequence ID" value="XM_005839161.1"/>
</dbReference>
<dbReference type="PaxDb" id="55529-EKX52238"/>
<proteinExistence type="inferred from homology"/>
<comment type="similarity">
    <text evidence="1">Belongs to the MIP18 family.</text>
</comment>
<dbReference type="EMBL" id="JH992973">
    <property type="protein sequence ID" value="EKX52238.1"/>
    <property type="molecule type" value="Genomic_DNA"/>
</dbReference>
<dbReference type="GeneID" id="17308840"/>
<dbReference type="GO" id="GO:1990229">
    <property type="term" value="C:iron-sulfur cluster assembly complex"/>
    <property type="evidence" value="ECO:0007669"/>
    <property type="project" value="UniProtKB-ARBA"/>
</dbReference>
<dbReference type="PANTHER" id="PTHR12377">
    <property type="entry name" value="CYTOSOLIC IRON-SULFUR ASSEMBLY COMPONENT 2B-RELATED"/>
    <property type="match status" value="1"/>
</dbReference>
<dbReference type="GO" id="GO:0051604">
    <property type="term" value="P:protein maturation"/>
    <property type="evidence" value="ECO:0007669"/>
    <property type="project" value="InterPro"/>
</dbReference>
<name>L1JVW0_GUITC</name>
<dbReference type="SUPFAM" id="SSF117916">
    <property type="entry name" value="Fe-S cluster assembly (FSCA) domain-like"/>
    <property type="match status" value="1"/>
</dbReference>
<dbReference type="Gene3D" id="6.10.250.1280">
    <property type="match status" value="1"/>
</dbReference>
<dbReference type="OrthoDB" id="2746at2759"/>
<evidence type="ECO:0000256" key="1">
    <source>
        <dbReference type="ARBA" id="ARBA00010381"/>
    </source>
</evidence>
<dbReference type="eggNOG" id="KOG3381">
    <property type="taxonomic scope" value="Eukaryota"/>
</dbReference>
<dbReference type="Gene3D" id="3.30.300.130">
    <property type="entry name" value="Fe-S cluster assembly (FSCA)"/>
    <property type="match status" value="1"/>
</dbReference>
<dbReference type="FunFam" id="3.30.300.130:FF:000005">
    <property type="entry name" value="Mitotic spindle-associated mmxd complex subunit"/>
    <property type="match status" value="1"/>
</dbReference>
<evidence type="ECO:0000256" key="2">
    <source>
        <dbReference type="ARBA" id="ARBA00022829"/>
    </source>
</evidence>
<dbReference type="InterPro" id="IPR034904">
    <property type="entry name" value="FSCA_dom_sf"/>
</dbReference>
<evidence type="ECO:0000256" key="3">
    <source>
        <dbReference type="SAM" id="MobiDB-lite"/>
    </source>
</evidence>
<feature type="region of interest" description="Disordered" evidence="3">
    <location>
        <begin position="1"/>
        <end position="28"/>
    </location>
</feature>
<dbReference type="GO" id="GO:0140535">
    <property type="term" value="C:intracellular protein-containing complex"/>
    <property type="evidence" value="ECO:0007669"/>
    <property type="project" value="UniProtKB-ARBA"/>
</dbReference>
<accession>L1JVW0</accession>
<dbReference type="InterPro" id="IPR002744">
    <property type="entry name" value="MIP18-like"/>
</dbReference>
<dbReference type="AlphaFoldDB" id="L1JVW0"/>
<dbReference type="Proteomes" id="UP000011087">
    <property type="component" value="Unassembled WGS sequence"/>
</dbReference>
<dbReference type="OMA" id="NQCISAR"/>